<protein>
    <submittedName>
        <fullName evidence="4">Pentatricopeptide repeat-containing At1g74400</fullName>
    </submittedName>
</protein>
<dbReference type="FunFam" id="1.25.40.10:FF:000690">
    <property type="entry name" value="Pentatricopeptide repeat-containing protein"/>
    <property type="match status" value="1"/>
</dbReference>
<evidence type="ECO:0000313" key="4">
    <source>
        <dbReference type="EMBL" id="CAA2963246.1"/>
    </source>
</evidence>
<dbReference type="InterPro" id="IPR011990">
    <property type="entry name" value="TPR-like_helical_dom_sf"/>
</dbReference>
<feature type="repeat" description="PPR" evidence="3">
    <location>
        <begin position="148"/>
        <end position="182"/>
    </location>
</feature>
<dbReference type="GO" id="GO:0009451">
    <property type="term" value="P:RNA modification"/>
    <property type="evidence" value="ECO:0007669"/>
    <property type="project" value="InterPro"/>
</dbReference>
<feature type="repeat" description="PPR" evidence="3">
    <location>
        <begin position="46"/>
        <end position="80"/>
    </location>
</feature>
<dbReference type="FunFam" id="1.25.40.10:FF:000351">
    <property type="entry name" value="Pentatricopeptide repeat-containing protein"/>
    <property type="match status" value="1"/>
</dbReference>
<reference evidence="4 5" key="1">
    <citation type="submission" date="2019-12" db="EMBL/GenBank/DDBJ databases">
        <authorList>
            <person name="Alioto T."/>
            <person name="Alioto T."/>
            <person name="Gomez Garrido J."/>
        </authorList>
    </citation>
    <scope>NUCLEOTIDE SEQUENCE [LARGE SCALE GENOMIC DNA]</scope>
</reference>
<sequence>MQFHNLVIKLGYQSIIVLQTSLIGVYSSVGNLDDAHHVFEEIPTKNVVCWTALIAACVNNQDSKNALQMFRKMQRDNVEPDQVNLTVALSACVNLGALEMGEWIHAYIRRKRELKADLSLNNALINMYTKCGDIRTAKQMFESMKIKDVTTWTSMIVGHAIHGQAHEALQTFAAMEEENKKPIAKKYGYLIVPKPNDVTFIGVLMACSHTGLVEEGKRYIKSMVEDYGLKPRNSHFGCMVDIFCRCGLLSEAYEFILAMPIKPNAVIWRTLLGACAIHGYVELASVTYYKLLELEESLVGDDIVMSNIYSAKGMWDKKLIVRKGIKQRRAPGCSSIELGDCIHEFVSADDDHSMANEFYIVLHHLVENMRTYSYDLELSSLF</sequence>
<evidence type="ECO:0000256" key="3">
    <source>
        <dbReference type="PROSITE-ProRule" id="PRU00708"/>
    </source>
</evidence>
<evidence type="ECO:0000256" key="2">
    <source>
        <dbReference type="ARBA" id="ARBA00022737"/>
    </source>
</evidence>
<dbReference type="PANTHER" id="PTHR47926:SF347">
    <property type="entry name" value="PENTATRICOPEPTIDE REPEAT-CONTAINING PROTEIN"/>
    <property type="match status" value="1"/>
</dbReference>
<dbReference type="PANTHER" id="PTHR47926">
    <property type="entry name" value="PENTATRICOPEPTIDE REPEAT-CONTAINING PROTEIN"/>
    <property type="match status" value="1"/>
</dbReference>
<gene>
    <name evidence="4" type="ORF">OLEA9_A024926</name>
</gene>
<dbReference type="Pfam" id="PF13041">
    <property type="entry name" value="PPR_2"/>
    <property type="match status" value="1"/>
</dbReference>
<keyword evidence="5" id="KW-1185">Reference proteome</keyword>
<keyword evidence="2" id="KW-0677">Repeat</keyword>
<dbReference type="InterPro" id="IPR046848">
    <property type="entry name" value="E_motif"/>
</dbReference>
<comment type="similarity">
    <text evidence="1">Belongs to the PPR family. PCMP-H subfamily.</text>
</comment>
<accession>A0A8S0QC33</accession>
<dbReference type="PROSITE" id="PS51375">
    <property type="entry name" value="PPR"/>
    <property type="match status" value="2"/>
</dbReference>
<dbReference type="OrthoDB" id="736185at2759"/>
<dbReference type="Gene3D" id="1.25.40.10">
    <property type="entry name" value="Tetratricopeptide repeat domain"/>
    <property type="match status" value="3"/>
</dbReference>
<organism evidence="4 5">
    <name type="scientific">Olea europaea subsp. europaea</name>
    <dbReference type="NCBI Taxonomy" id="158383"/>
    <lineage>
        <taxon>Eukaryota</taxon>
        <taxon>Viridiplantae</taxon>
        <taxon>Streptophyta</taxon>
        <taxon>Embryophyta</taxon>
        <taxon>Tracheophyta</taxon>
        <taxon>Spermatophyta</taxon>
        <taxon>Magnoliopsida</taxon>
        <taxon>eudicotyledons</taxon>
        <taxon>Gunneridae</taxon>
        <taxon>Pentapetalae</taxon>
        <taxon>asterids</taxon>
        <taxon>lamiids</taxon>
        <taxon>Lamiales</taxon>
        <taxon>Oleaceae</taxon>
        <taxon>Oleeae</taxon>
        <taxon>Olea</taxon>
    </lineage>
</organism>
<dbReference type="Proteomes" id="UP000594638">
    <property type="component" value="Unassembled WGS sequence"/>
</dbReference>
<dbReference type="AlphaFoldDB" id="A0A8S0QC33"/>
<dbReference type="InterPro" id="IPR002885">
    <property type="entry name" value="PPR_rpt"/>
</dbReference>
<dbReference type="EMBL" id="CACTIH010001808">
    <property type="protein sequence ID" value="CAA2963246.1"/>
    <property type="molecule type" value="Genomic_DNA"/>
</dbReference>
<proteinExistence type="inferred from homology"/>
<dbReference type="InterPro" id="IPR046960">
    <property type="entry name" value="PPR_At4g14850-like_plant"/>
</dbReference>
<dbReference type="Gramene" id="OE9A024926T2">
    <property type="protein sequence ID" value="OE9A024926C2"/>
    <property type="gene ID" value="OE9A024926"/>
</dbReference>
<name>A0A8S0QC33_OLEEU</name>
<evidence type="ECO:0000256" key="1">
    <source>
        <dbReference type="ARBA" id="ARBA00006643"/>
    </source>
</evidence>
<dbReference type="GO" id="GO:0003729">
    <property type="term" value="F:mRNA binding"/>
    <property type="evidence" value="ECO:0007669"/>
    <property type="project" value="UniProtKB-ARBA"/>
</dbReference>
<evidence type="ECO:0000313" key="5">
    <source>
        <dbReference type="Proteomes" id="UP000594638"/>
    </source>
</evidence>
<comment type="caution">
    <text evidence="4">The sequence shown here is derived from an EMBL/GenBank/DDBJ whole genome shotgun (WGS) entry which is preliminary data.</text>
</comment>
<dbReference type="Pfam" id="PF20431">
    <property type="entry name" value="E_motif"/>
    <property type="match status" value="1"/>
</dbReference>
<dbReference type="NCBIfam" id="TIGR00756">
    <property type="entry name" value="PPR"/>
    <property type="match status" value="2"/>
</dbReference>
<dbReference type="Pfam" id="PF01535">
    <property type="entry name" value="PPR"/>
    <property type="match status" value="4"/>
</dbReference>